<evidence type="ECO:0000313" key="1">
    <source>
        <dbReference type="EMBL" id="OQV22931.1"/>
    </source>
</evidence>
<sequence length="115" mass="12402">METGTDNIKGGASTNYLRRGIDSSWIMVPPGRSGFSGGMVSTEGQHPSQVRFTYQESAGFTSLSAKSQIMAEKLKSTAEITSETCDTQKTVPAFRINAPIAKMLRLLIPASTQSR</sequence>
<proteinExistence type="predicted"/>
<gene>
    <name evidence="1" type="ORF">BV898_03357</name>
</gene>
<keyword evidence="2" id="KW-1185">Reference proteome</keyword>
<comment type="caution">
    <text evidence="1">The sequence shown here is derived from an EMBL/GenBank/DDBJ whole genome shotgun (WGS) entry which is preliminary data.</text>
</comment>
<dbReference type="Proteomes" id="UP000192578">
    <property type="component" value="Unassembled WGS sequence"/>
</dbReference>
<name>A0A1W0X6I3_HYPEX</name>
<organism evidence="1 2">
    <name type="scientific">Hypsibius exemplaris</name>
    <name type="common">Freshwater tardigrade</name>
    <dbReference type="NCBI Taxonomy" id="2072580"/>
    <lineage>
        <taxon>Eukaryota</taxon>
        <taxon>Metazoa</taxon>
        <taxon>Ecdysozoa</taxon>
        <taxon>Tardigrada</taxon>
        <taxon>Eutardigrada</taxon>
        <taxon>Parachela</taxon>
        <taxon>Hypsibioidea</taxon>
        <taxon>Hypsibiidae</taxon>
        <taxon>Hypsibius</taxon>
    </lineage>
</organism>
<dbReference type="AlphaFoldDB" id="A0A1W0X6I3"/>
<dbReference type="EMBL" id="MTYJ01000015">
    <property type="protein sequence ID" value="OQV22931.1"/>
    <property type="molecule type" value="Genomic_DNA"/>
</dbReference>
<evidence type="ECO:0000313" key="2">
    <source>
        <dbReference type="Proteomes" id="UP000192578"/>
    </source>
</evidence>
<reference evidence="2" key="1">
    <citation type="submission" date="2017-01" db="EMBL/GenBank/DDBJ databases">
        <title>Comparative genomics of anhydrobiosis in the tardigrade Hypsibius dujardini.</title>
        <authorList>
            <person name="Yoshida Y."/>
            <person name="Koutsovoulos G."/>
            <person name="Laetsch D."/>
            <person name="Stevens L."/>
            <person name="Kumar S."/>
            <person name="Horikawa D."/>
            <person name="Ishino K."/>
            <person name="Komine S."/>
            <person name="Tomita M."/>
            <person name="Blaxter M."/>
            <person name="Arakawa K."/>
        </authorList>
    </citation>
    <scope>NUCLEOTIDE SEQUENCE [LARGE SCALE GENOMIC DNA]</scope>
    <source>
        <strain evidence="2">Z151</strain>
    </source>
</reference>
<accession>A0A1W0X6I3</accession>
<protein>
    <submittedName>
        <fullName evidence="1">Uncharacterized protein</fullName>
    </submittedName>
</protein>